<evidence type="ECO:0000313" key="3">
    <source>
        <dbReference type="Proteomes" id="UP000657372"/>
    </source>
</evidence>
<keyword evidence="1" id="KW-1133">Transmembrane helix</keyword>
<keyword evidence="3" id="KW-1185">Reference proteome</keyword>
<protein>
    <submittedName>
        <fullName evidence="2">Uncharacterized protein</fullName>
    </submittedName>
</protein>
<dbReference type="RefSeq" id="WP_195875240.1">
    <property type="nucleotide sequence ID" value="NZ_JADOEL010000005.1"/>
</dbReference>
<dbReference type="EMBL" id="JADOEL010000005">
    <property type="protein sequence ID" value="MBF8177648.1"/>
    <property type="molecule type" value="Genomic_DNA"/>
</dbReference>
<dbReference type="Proteomes" id="UP000657372">
    <property type="component" value="Unassembled WGS sequence"/>
</dbReference>
<evidence type="ECO:0000256" key="1">
    <source>
        <dbReference type="SAM" id="Phobius"/>
    </source>
</evidence>
<evidence type="ECO:0000313" key="2">
    <source>
        <dbReference type="EMBL" id="MBF8177648.1"/>
    </source>
</evidence>
<keyword evidence="1" id="KW-0812">Transmembrane</keyword>
<accession>A0ABS0ET09</accession>
<feature type="transmembrane region" description="Helical" evidence="1">
    <location>
        <begin position="34"/>
        <end position="52"/>
    </location>
</feature>
<sequence>MSIAGLGGRRFMLTLGCGIACTVLVWNGKISDQVFATVIIATVAAYITGNTFQKVKGANEPAQS</sequence>
<reference evidence="2 3" key="1">
    <citation type="submission" date="2020-11" db="EMBL/GenBank/DDBJ databases">
        <title>WGS of Herminiimonas contaminans strain Marseille-Q4544 isolated from planarians Schmidtea mediterranea.</title>
        <authorList>
            <person name="Kangale L."/>
        </authorList>
    </citation>
    <scope>NUCLEOTIDE SEQUENCE [LARGE SCALE GENOMIC DNA]</scope>
    <source>
        <strain evidence="2 3">Marseille-Q4544</strain>
    </source>
</reference>
<feature type="transmembrane region" description="Helical" evidence="1">
    <location>
        <begin position="12"/>
        <end position="28"/>
    </location>
</feature>
<comment type="caution">
    <text evidence="2">The sequence shown here is derived from an EMBL/GenBank/DDBJ whole genome shotgun (WGS) entry which is preliminary data.</text>
</comment>
<name>A0ABS0ET09_9BURK</name>
<proteinExistence type="predicted"/>
<keyword evidence="1" id="KW-0472">Membrane</keyword>
<gene>
    <name evidence="2" type="ORF">IXC47_08150</name>
</gene>
<organism evidence="2 3">
    <name type="scientific">Herminiimonas contaminans</name>
    <dbReference type="NCBI Taxonomy" id="1111140"/>
    <lineage>
        <taxon>Bacteria</taxon>
        <taxon>Pseudomonadati</taxon>
        <taxon>Pseudomonadota</taxon>
        <taxon>Betaproteobacteria</taxon>
        <taxon>Burkholderiales</taxon>
        <taxon>Oxalobacteraceae</taxon>
        <taxon>Herminiimonas</taxon>
    </lineage>
</organism>